<dbReference type="RefSeq" id="WP_281287915.1">
    <property type="nucleotide sequence ID" value="NZ_VIWU01000001.1"/>
</dbReference>
<feature type="region of interest" description="Disordered" evidence="1">
    <location>
        <begin position="1"/>
        <end position="41"/>
    </location>
</feature>
<dbReference type="Gene3D" id="3.90.850.10">
    <property type="entry name" value="Fumarylacetoacetase-like, C-terminal domain"/>
    <property type="match status" value="1"/>
</dbReference>
<dbReference type="EMBL" id="VIWU01000001">
    <property type="protein sequence ID" value="TWF79277.1"/>
    <property type="molecule type" value="Genomic_DNA"/>
</dbReference>
<sequence length="41" mass="4133">MTPLPGDLLFTGAPAGVGPIASGDEPEMPISRIGSMDVHVV</sequence>
<evidence type="ECO:0008006" key="4">
    <source>
        <dbReference type="Google" id="ProtNLM"/>
    </source>
</evidence>
<evidence type="ECO:0000313" key="3">
    <source>
        <dbReference type="Proteomes" id="UP000321261"/>
    </source>
</evidence>
<protein>
    <recommendedName>
        <fullName evidence="4">Fumarylacetoacetase-like protein</fullName>
    </recommendedName>
</protein>
<dbReference type="SUPFAM" id="SSF56529">
    <property type="entry name" value="FAH"/>
    <property type="match status" value="1"/>
</dbReference>
<comment type="caution">
    <text evidence="2">The sequence shown here is derived from an EMBL/GenBank/DDBJ whole genome shotgun (WGS) entry which is preliminary data.</text>
</comment>
<evidence type="ECO:0000313" key="2">
    <source>
        <dbReference type="EMBL" id="TWF79277.1"/>
    </source>
</evidence>
<reference evidence="2 3" key="1">
    <citation type="submission" date="2019-06" db="EMBL/GenBank/DDBJ databases">
        <title>Sequencing the genomes of 1000 actinobacteria strains.</title>
        <authorList>
            <person name="Klenk H.-P."/>
        </authorList>
    </citation>
    <scope>NUCLEOTIDE SEQUENCE [LARGE SCALE GENOMIC DNA]</scope>
    <source>
        <strain evidence="2 3">DSM 45671</strain>
    </source>
</reference>
<name>A0A561SWP5_9PSEU</name>
<organism evidence="2 3">
    <name type="scientific">Pseudonocardia hierapolitana</name>
    <dbReference type="NCBI Taxonomy" id="1128676"/>
    <lineage>
        <taxon>Bacteria</taxon>
        <taxon>Bacillati</taxon>
        <taxon>Actinomycetota</taxon>
        <taxon>Actinomycetes</taxon>
        <taxon>Pseudonocardiales</taxon>
        <taxon>Pseudonocardiaceae</taxon>
        <taxon>Pseudonocardia</taxon>
    </lineage>
</organism>
<keyword evidence="3" id="KW-1185">Reference proteome</keyword>
<dbReference type="Proteomes" id="UP000321261">
    <property type="component" value="Unassembled WGS sequence"/>
</dbReference>
<dbReference type="AlphaFoldDB" id="A0A561SWP5"/>
<dbReference type="GO" id="GO:0003824">
    <property type="term" value="F:catalytic activity"/>
    <property type="evidence" value="ECO:0007669"/>
    <property type="project" value="InterPro"/>
</dbReference>
<proteinExistence type="predicted"/>
<dbReference type="InterPro" id="IPR036663">
    <property type="entry name" value="Fumarylacetoacetase_C_sf"/>
</dbReference>
<evidence type="ECO:0000256" key="1">
    <source>
        <dbReference type="SAM" id="MobiDB-lite"/>
    </source>
</evidence>
<accession>A0A561SWP5</accession>
<gene>
    <name evidence="2" type="ORF">FHX44_115206</name>
</gene>